<dbReference type="EMBL" id="KB456264">
    <property type="protein sequence ID" value="EMF12597.1"/>
    <property type="molecule type" value="Genomic_DNA"/>
</dbReference>
<reference evidence="1 2" key="1">
    <citation type="journal article" date="2012" name="PLoS Pathog.">
        <title>Diverse lifestyles and strategies of plant pathogenesis encoded in the genomes of eighteen Dothideomycetes fungi.</title>
        <authorList>
            <person name="Ohm R.A."/>
            <person name="Feau N."/>
            <person name="Henrissat B."/>
            <person name="Schoch C.L."/>
            <person name="Horwitz B.A."/>
            <person name="Barry K.W."/>
            <person name="Condon B.J."/>
            <person name="Copeland A.C."/>
            <person name="Dhillon B."/>
            <person name="Glaser F."/>
            <person name="Hesse C.N."/>
            <person name="Kosti I."/>
            <person name="LaButti K."/>
            <person name="Lindquist E.A."/>
            <person name="Lucas S."/>
            <person name="Salamov A.A."/>
            <person name="Bradshaw R.E."/>
            <person name="Ciuffetti L."/>
            <person name="Hamelin R.C."/>
            <person name="Kema G.H.J."/>
            <person name="Lawrence C."/>
            <person name="Scott J.A."/>
            <person name="Spatafora J.W."/>
            <person name="Turgeon B.G."/>
            <person name="de Wit P.J.G.M."/>
            <person name="Zhong S."/>
            <person name="Goodwin S.B."/>
            <person name="Grigoriev I.V."/>
        </authorList>
    </citation>
    <scope>NUCLEOTIDE SEQUENCE [LARGE SCALE GENOMIC DNA]</scope>
    <source>
        <strain evidence="1 2">SO2202</strain>
    </source>
</reference>
<dbReference type="Proteomes" id="UP000016931">
    <property type="component" value="Unassembled WGS sequence"/>
</dbReference>
<dbReference type="AlphaFoldDB" id="M3AYI1"/>
<sequence length="107" mass="11825">MQGFTCSHNRMRAFNTNIQHATRFTVLRSTRRSTNLFSSLYSAANTTGSRIAGLALGEPTLLLHTRSVEEYLLQSPSLPTRVERHAQLAASLRAYLRGSYGSISALP</sequence>
<keyword evidence="2" id="KW-1185">Reference proteome</keyword>
<gene>
    <name evidence="1" type="ORF">SEPMUDRAFT_149223</name>
</gene>
<dbReference type="RefSeq" id="XP_016760718.1">
    <property type="nucleotide sequence ID" value="XM_016905425.1"/>
</dbReference>
<evidence type="ECO:0000313" key="2">
    <source>
        <dbReference type="Proteomes" id="UP000016931"/>
    </source>
</evidence>
<dbReference type="HOGENOM" id="CLU_2211625_0_0_1"/>
<proteinExistence type="predicted"/>
<evidence type="ECO:0000313" key="1">
    <source>
        <dbReference type="EMBL" id="EMF12597.1"/>
    </source>
</evidence>
<dbReference type="GeneID" id="27902562"/>
<protein>
    <submittedName>
        <fullName evidence="1">Uncharacterized protein</fullName>
    </submittedName>
</protein>
<accession>M3AYI1</accession>
<organism evidence="1 2">
    <name type="scientific">Sphaerulina musiva (strain SO2202)</name>
    <name type="common">Poplar stem canker fungus</name>
    <name type="synonym">Septoria musiva</name>
    <dbReference type="NCBI Taxonomy" id="692275"/>
    <lineage>
        <taxon>Eukaryota</taxon>
        <taxon>Fungi</taxon>
        <taxon>Dikarya</taxon>
        <taxon>Ascomycota</taxon>
        <taxon>Pezizomycotina</taxon>
        <taxon>Dothideomycetes</taxon>
        <taxon>Dothideomycetidae</taxon>
        <taxon>Mycosphaerellales</taxon>
        <taxon>Mycosphaerellaceae</taxon>
        <taxon>Sphaerulina</taxon>
    </lineage>
</organism>
<name>M3AYI1_SPHMS</name>